<evidence type="ECO:0000313" key="2">
    <source>
        <dbReference type="Proteomes" id="UP001597058"/>
    </source>
</evidence>
<reference evidence="2" key="1">
    <citation type="journal article" date="2019" name="Int. J. Syst. Evol. Microbiol.">
        <title>The Global Catalogue of Microorganisms (GCM) 10K type strain sequencing project: providing services to taxonomists for standard genome sequencing and annotation.</title>
        <authorList>
            <consortium name="The Broad Institute Genomics Platform"/>
            <consortium name="The Broad Institute Genome Sequencing Center for Infectious Disease"/>
            <person name="Wu L."/>
            <person name="Ma J."/>
        </authorList>
    </citation>
    <scope>NUCLEOTIDE SEQUENCE [LARGE SCALE GENOMIC DNA]</scope>
    <source>
        <strain evidence="2">CGMCC 4.7020</strain>
    </source>
</reference>
<gene>
    <name evidence="1" type="ORF">ACFQ5X_32400</name>
</gene>
<dbReference type="EMBL" id="JBHTMM010000055">
    <property type="protein sequence ID" value="MFD1310524.1"/>
    <property type="molecule type" value="Genomic_DNA"/>
</dbReference>
<keyword evidence="2" id="KW-1185">Reference proteome</keyword>
<comment type="caution">
    <text evidence="1">The sequence shown here is derived from an EMBL/GenBank/DDBJ whole genome shotgun (WGS) entry which is preliminary data.</text>
</comment>
<protein>
    <submittedName>
        <fullName evidence="1">Uncharacterized protein</fullName>
    </submittedName>
</protein>
<name>A0ABW3XN46_9ACTN</name>
<evidence type="ECO:0000313" key="1">
    <source>
        <dbReference type="EMBL" id="MFD1310524.1"/>
    </source>
</evidence>
<sequence>MALDLVRSALALDETELRDLRAQHGLGVDAVDELARFYELKTYGGTKPSTIQLTPAEFRRAVESEDFFLVVVSGLEEGTVPITVRIILEPLKHLPYRLSGNVLVSGIRGAQSLVYPFESVE</sequence>
<organism evidence="1 2">
    <name type="scientific">Streptomyces kaempferi</name>
    <dbReference type="NCBI Taxonomy" id="333725"/>
    <lineage>
        <taxon>Bacteria</taxon>
        <taxon>Bacillati</taxon>
        <taxon>Actinomycetota</taxon>
        <taxon>Actinomycetes</taxon>
        <taxon>Kitasatosporales</taxon>
        <taxon>Streptomycetaceae</taxon>
        <taxon>Streptomyces</taxon>
    </lineage>
</organism>
<dbReference type="RefSeq" id="WP_381329823.1">
    <property type="nucleotide sequence ID" value="NZ_JBHTMM010000055.1"/>
</dbReference>
<proteinExistence type="predicted"/>
<accession>A0ABW3XN46</accession>
<dbReference type="Proteomes" id="UP001597058">
    <property type="component" value="Unassembled WGS sequence"/>
</dbReference>